<dbReference type="InterPro" id="IPR041698">
    <property type="entry name" value="Methyltransf_25"/>
</dbReference>
<evidence type="ECO:0000256" key="4">
    <source>
        <dbReference type="ARBA" id="ARBA00022989"/>
    </source>
</evidence>
<dbReference type="InterPro" id="IPR036388">
    <property type="entry name" value="WH-like_DNA-bd_sf"/>
</dbReference>
<evidence type="ECO:0000259" key="7">
    <source>
        <dbReference type="Pfam" id="PF13649"/>
    </source>
</evidence>
<dbReference type="GO" id="GO:0016020">
    <property type="term" value="C:membrane"/>
    <property type="evidence" value="ECO:0007669"/>
    <property type="project" value="UniProtKB-SubCell"/>
</dbReference>
<dbReference type="PANTHER" id="PTHR43791">
    <property type="entry name" value="PERMEASE-RELATED"/>
    <property type="match status" value="1"/>
</dbReference>
<dbReference type="Gene3D" id="1.10.10.10">
    <property type="entry name" value="Winged helix-like DNA-binding domain superfamily/Winged helix DNA-binding domain"/>
    <property type="match status" value="1"/>
</dbReference>
<evidence type="ECO:0000256" key="3">
    <source>
        <dbReference type="ARBA" id="ARBA00022692"/>
    </source>
</evidence>
<protein>
    <recommendedName>
        <fullName evidence="7">Methyltransferase domain-containing protein</fullName>
    </recommendedName>
</protein>
<dbReference type="AlphaFoldDB" id="A0A9W4RMN2"/>
<gene>
    <name evidence="8" type="ORF">CGXH109_LOCUS25485</name>
</gene>
<keyword evidence="5 6" id="KW-0472">Membrane</keyword>
<evidence type="ECO:0000256" key="6">
    <source>
        <dbReference type="SAM" id="Phobius"/>
    </source>
</evidence>
<dbReference type="InterPro" id="IPR029063">
    <property type="entry name" value="SAM-dependent_MTases_sf"/>
</dbReference>
<sequence length="420" mass="47334">MGSIINLEPITTSSEQDVTKIFNSYIAASAIDEIRKGKPVNVDKFAAQYHLDVQSTHGLVLALSATEILKREGTSISPGRLLEGAYRTKSLFHWLALGSGSVFSRMQYMLRNENRSGRYYSRDSAAIAYACRDANAQFIDSVFLDALKKVDHDFKSAVDLGSGSGERLMQVLDCYPRSTAIGIDIAGPAIEVAKVGAVKRGYGDRITFLEGDARRVEYRDEFSEVDLLTSFLMGHDFWPRENCVSSLQRLRRSFPNVRRFFLCDTVRISIGDPESRHAVADDALPIFTLGFEFGHALMGVKLPTVEDWEGVFQEGGWRCIKQHHMCPRSAMWVLFLSVSSFISILLAFRIRHITRSLSLWKYIFLILSAITMVWGVVFTIFMPNSPAKVKWLTEREKIITMQHVAENKTSTGRSQNFIMA</sequence>
<evidence type="ECO:0000313" key="9">
    <source>
        <dbReference type="Proteomes" id="UP001152533"/>
    </source>
</evidence>
<proteinExistence type="predicted"/>
<dbReference type="Pfam" id="PF13649">
    <property type="entry name" value="Methyltransf_25"/>
    <property type="match status" value="1"/>
</dbReference>
<evidence type="ECO:0000256" key="2">
    <source>
        <dbReference type="ARBA" id="ARBA00022448"/>
    </source>
</evidence>
<keyword evidence="3 6" id="KW-0812">Transmembrane</keyword>
<dbReference type="PANTHER" id="PTHR43791:SF97">
    <property type="entry name" value="ALLANTOATE TRANSPORTER, PUTATIVE (AFU_ORTHOLOGUE AFUA_1G14700)-RELATED"/>
    <property type="match status" value="1"/>
</dbReference>
<evidence type="ECO:0000256" key="1">
    <source>
        <dbReference type="ARBA" id="ARBA00004141"/>
    </source>
</evidence>
<reference evidence="8" key="1">
    <citation type="submission" date="2022-08" db="EMBL/GenBank/DDBJ databases">
        <authorList>
            <person name="Giroux E."/>
            <person name="Giroux E."/>
        </authorList>
    </citation>
    <scope>NUCLEOTIDE SEQUENCE</scope>
    <source>
        <strain evidence="8">H1091258</strain>
    </source>
</reference>
<evidence type="ECO:0000256" key="5">
    <source>
        <dbReference type="ARBA" id="ARBA00023136"/>
    </source>
</evidence>
<dbReference type="GO" id="GO:0022857">
    <property type="term" value="F:transmembrane transporter activity"/>
    <property type="evidence" value="ECO:0007669"/>
    <property type="project" value="TreeGrafter"/>
</dbReference>
<comment type="caution">
    <text evidence="8">The sequence shown here is derived from an EMBL/GenBank/DDBJ whole genome shotgun (WGS) entry which is preliminary data.</text>
</comment>
<feature type="domain" description="Methyltransferase" evidence="7">
    <location>
        <begin position="158"/>
        <end position="252"/>
    </location>
</feature>
<evidence type="ECO:0000313" key="8">
    <source>
        <dbReference type="EMBL" id="CAI0643429.1"/>
    </source>
</evidence>
<accession>A0A9W4RMN2</accession>
<dbReference type="InterPro" id="IPR036259">
    <property type="entry name" value="MFS_trans_sf"/>
</dbReference>
<keyword evidence="2" id="KW-0813">Transport</keyword>
<comment type="subcellular location">
    <subcellularLocation>
        <location evidence="1">Membrane</location>
        <topology evidence="1">Multi-pass membrane protein</topology>
    </subcellularLocation>
</comment>
<dbReference type="Gene3D" id="3.40.50.150">
    <property type="entry name" value="Vaccinia Virus protein VP39"/>
    <property type="match status" value="1"/>
</dbReference>
<dbReference type="SUPFAM" id="SSF53335">
    <property type="entry name" value="S-adenosyl-L-methionine-dependent methyltransferases"/>
    <property type="match status" value="1"/>
</dbReference>
<keyword evidence="4 6" id="KW-1133">Transmembrane helix</keyword>
<name>A0A9W4RMN2_9PEZI</name>
<dbReference type="Proteomes" id="UP001152533">
    <property type="component" value="Unassembled WGS sequence"/>
</dbReference>
<dbReference type="EMBL" id="CAMGZC010000106">
    <property type="protein sequence ID" value="CAI0643429.1"/>
    <property type="molecule type" value="Genomic_DNA"/>
</dbReference>
<dbReference type="SUPFAM" id="SSF103473">
    <property type="entry name" value="MFS general substrate transporter"/>
    <property type="match status" value="1"/>
</dbReference>
<feature type="transmembrane region" description="Helical" evidence="6">
    <location>
        <begin position="362"/>
        <end position="382"/>
    </location>
</feature>
<feature type="transmembrane region" description="Helical" evidence="6">
    <location>
        <begin position="329"/>
        <end position="350"/>
    </location>
</feature>
<keyword evidence="9" id="KW-1185">Reference proteome</keyword>
<organism evidence="8 9">
    <name type="scientific">Colletotrichum noveboracense</name>
    <dbReference type="NCBI Taxonomy" id="2664923"/>
    <lineage>
        <taxon>Eukaryota</taxon>
        <taxon>Fungi</taxon>
        <taxon>Dikarya</taxon>
        <taxon>Ascomycota</taxon>
        <taxon>Pezizomycotina</taxon>
        <taxon>Sordariomycetes</taxon>
        <taxon>Hypocreomycetidae</taxon>
        <taxon>Glomerellales</taxon>
        <taxon>Glomerellaceae</taxon>
        <taxon>Colletotrichum</taxon>
        <taxon>Colletotrichum gloeosporioides species complex</taxon>
    </lineage>
</organism>